<dbReference type="SMART" id="SM00020">
    <property type="entry name" value="Tryp_SPc"/>
    <property type="match status" value="1"/>
</dbReference>
<dbReference type="InterPro" id="IPR040973">
    <property type="entry name" value="CLIP_SPH_Scar"/>
</dbReference>
<feature type="compositionally biased region" description="Low complexity" evidence="3">
    <location>
        <begin position="1130"/>
        <end position="1140"/>
    </location>
</feature>
<feature type="domain" description="Peptidase S1" evidence="5">
    <location>
        <begin position="2396"/>
        <end position="2635"/>
    </location>
</feature>
<dbReference type="InterPro" id="IPR043504">
    <property type="entry name" value="Peptidase_S1_PA_chymotrypsin"/>
</dbReference>
<feature type="region of interest" description="Disordered" evidence="3">
    <location>
        <begin position="565"/>
        <end position="596"/>
    </location>
</feature>
<keyword evidence="1" id="KW-1015">Disulfide bond</keyword>
<evidence type="ECO:0000313" key="6">
    <source>
        <dbReference type="EMBL" id="KAL1489415.1"/>
    </source>
</evidence>
<feature type="region of interest" description="Disordered" evidence="3">
    <location>
        <begin position="833"/>
        <end position="865"/>
    </location>
</feature>
<feature type="compositionally biased region" description="Pro residues" evidence="3">
    <location>
        <begin position="515"/>
        <end position="534"/>
    </location>
</feature>
<feature type="compositionally biased region" description="Pro residues" evidence="3">
    <location>
        <begin position="677"/>
        <end position="696"/>
    </location>
</feature>
<feature type="region of interest" description="Disordered" evidence="3">
    <location>
        <begin position="505"/>
        <end position="541"/>
    </location>
</feature>
<dbReference type="Pfam" id="PF18399">
    <property type="entry name" value="CLIP_SPH_Scar"/>
    <property type="match status" value="1"/>
</dbReference>
<feature type="region of interest" description="Disordered" evidence="3">
    <location>
        <begin position="1970"/>
        <end position="1992"/>
    </location>
</feature>
<accession>A0ABD1E4Z5</accession>
<evidence type="ECO:0000259" key="5">
    <source>
        <dbReference type="PROSITE" id="PS50240"/>
    </source>
</evidence>
<feature type="compositionally biased region" description="Low complexity" evidence="3">
    <location>
        <begin position="1667"/>
        <end position="1681"/>
    </location>
</feature>
<name>A0ABD1E4Z5_HYPHA</name>
<feature type="chain" id="PRO_5044881484" description="Peptidase S1 domain-containing protein" evidence="4">
    <location>
        <begin position="19"/>
        <end position="2652"/>
    </location>
</feature>
<feature type="compositionally biased region" description="Pro residues" evidence="3">
    <location>
        <begin position="570"/>
        <end position="588"/>
    </location>
</feature>
<feature type="compositionally biased region" description="Polar residues" evidence="3">
    <location>
        <begin position="1648"/>
        <end position="1665"/>
    </location>
</feature>
<evidence type="ECO:0000256" key="2">
    <source>
        <dbReference type="ARBA" id="ARBA00024195"/>
    </source>
</evidence>
<dbReference type="SUPFAM" id="SSF50494">
    <property type="entry name" value="Trypsin-like serine proteases"/>
    <property type="match status" value="1"/>
</dbReference>
<keyword evidence="7" id="KW-1185">Reference proteome</keyword>
<feature type="region of interest" description="Disordered" evidence="3">
    <location>
        <begin position="1812"/>
        <end position="1840"/>
    </location>
</feature>
<feature type="compositionally biased region" description="Pro residues" evidence="3">
    <location>
        <begin position="307"/>
        <end position="325"/>
    </location>
</feature>
<keyword evidence="4" id="KW-0732">Signal</keyword>
<evidence type="ECO:0000256" key="4">
    <source>
        <dbReference type="SAM" id="SignalP"/>
    </source>
</evidence>
<protein>
    <recommendedName>
        <fullName evidence="5">Peptidase S1 domain-containing protein</fullName>
    </recommendedName>
</protein>
<feature type="region of interest" description="Disordered" evidence="3">
    <location>
        <begin position="1648"/>
        <end position="1683"/>
    </location>
</feature>
<dbReference type="Gene3D" id="2.40.10.10">
    <property type="entry name" value="Trypsin-like serine proteases"/>
    <property type="match status" value="2"/>
</dbReference>
<feature type="compositionally biased region" description="Pro residues" evidence="3">
    <location>
        <begin position="405"/>
        <end position="418"/>
    </location>
</feature>
<feature type="compositionally biased region" description="Polar residues" evidence="3">
    <location>
        <begin position="1155"/>
        <end position="1176"/>
    </location>
</feature>
<feature type="compositionally biased region" description="Polar residues" evidence="3">
    <location>
        <begin position="1106"/>
        <end position="1115"/>
    </location>
</feature>
<feature type="compositionally biased region" description="Pro residues" evidence="3">
    <location>
        <begin position="623"/>
        <end position="642"/>
    </location>
</feature>
<reference evidence="6 7" key="1">
    <citation type="submission" date="2024-05" db="EMBL/GenBank/DDBJ databases">
        <title>Genetic variation in Jamaican populations of the coffee berry borer (Hypothenemus hampei).</title>
        <authorList>
            <person name="Errbii M."/>
            <person name="Myrie A."/>
        </authorList>
    </citation>
    <scope>NUCLEOTIDE SEQUENCE [LARGE SCALE GENOMIC DNA]</scope>
    <source>
        <strain evidence="6">JA-Hopewell-2020-01-JO</strain>
        <tissue evidence="6">Whole body</tissue>
    </source>
</reference>
<evidence type="ECO:0000313" key="7">
    <source>
        <dbReference type="Proteomes" id="UP001566132"/>
    </source>
</evidence>
<dbReference type="InterPro" id="IPR051487">
    <property type="entry name" value="Ser/Thr_Proteases_Immune/Dev"/>
</dbReference>
<evidence type="ECO:0000256" key="3">
    <source>
        <dbReference type="SAM" id="MobiDB-lite"/>
    </source>
</evidence>
<dbReference type="PROSITE" id="PS00134">
    <property type="entry name" value="TRYPSIN_HIS"/>
    <property type="match status" value="1"/>
</dbReference>
<feature type="region of interest" description="Disordered" evidence="3">
    <location>
        <begin position="292"/>
        <end position="325"/>
    </location>
</feature>
<dbReference type="InterPro" id="IPR018114">
    <property type="entry name" value="TRYPSIN_HIS"/>
</dbReference>
<feature type="compositionally biased region" description="Pro residues" evidence="3">
    <location>
        <begin position="1055"/>
        <end position="1066"/>
    </location>
</feature>
<comment type="similarity">
    <text evidence="2">Belongs to the peptidase S1 family. CLIP subfamily.</text>
</comment>
<feature type="signal peptide" evidence="4">
    <location>
        <begin position="1"/>
        <end position="18"/>
    </location>
</feature>
<comment type="caution">
    <text evidence="6">The sequence shown here is derived from an EMBL/GenBank/DDBJ whole genome shotgun (WGS) entry which is preliminary data.</text>
</comment>
<feature type="compositionally biased region" description="Pro residues" evidence="3">
    <location>
        <begin position="785"/>
        <end position="796"/>
    </location>
</feature>
<feature type="compositionally biased region" description="Polar residues" evidence="3">
    <location>
        <begin position="386"/>
        <end position="398"/>
    </location>
</feature>
<feature type="region of interest" description="Disordered" evidence="3">
    <location>
        <begin position="667"/>
        <end position="812"/>
    </location>
</feature>
<feature type="region of interest" description="Disordered" evidence="3">
    <location>
        <begin position="1048"/>
        <end position="1179"/>
    </location>
</feature>
<feature type="compositionally biased region" description="Pro residues" evidence="3">
    <location>
        <begin position="839"/>
        <end position="850"/>
    </location>
</feature>
<proteinExistence type="inferred from homology"/>
<dbReference type="EMBL" id="JBDJPC010000012">
    <property type="protein sequence ID" value="KAL1489415.1"/>
    <property type="molecule type" value="Genomic_DNA"/>
</dbReference>
<dbReference type="PANTHER" id="PTHR24256">
    <property type="entry name" value="TRYPTASE-RELATED"/>
    <property type="match status" value="1"/>
</dbReference>
<gene>
    <name evidence="6" type="ORF">ABEB36_014313</name>
</gene>
<sequence>MYPLLLIVGITLLNGILANQPLPNLATDPQEINNAFQGPNQKNIWWMQPDSPLKASYDYYKKCLAAGKCNPNQKNGDDEGIEIDLAKNVFLNGDIGSKSTKVIDLSDNPFLQGGFAHAANGDIIRYENGFIGVQPSIPFKGIQKTNGKAHSIAVSESPQSSSLCFGNDRSCVPKTECVNGVTSSSLSSKSIATSSDGKCGETEVCCRLLPKSVLADHINQLLFTPGKSKFSGKDGLTLDQVQILHPSQEGIRPQLNFIGEFTGSSTVKPIRDLSASANSVVFSNTPDYSDVHFDDDARYSNLDGPDYLPPKPETPTRPPPLPTPSCPPGQYIGNFGRCEPARKPCPPGSRPTPSGGCEVLRVTCPPGQRQEAYGNCVPIPTPPSTQRPQCGPGQTLSPFGNCEPIPRPPSPPPPPKPEPTTTIRPYCPPGQREGPNGQCISVTPACGPGQRPSAFGGCEPISRPPPPPPPPRPVTTPRPYCPSGQREGPNGQCVPVTPVCGPGQRPSAFGSCEPIPRPPSPPPPPVPVTTPRPYCPSGQREGPNGQCIPVTPVCGPGQRPSAFGSCELIPRPPSPPPPPVPVTTPRPYCPSGQREGPNGQCIPVTPVCGPGQRPSAFGSCEPIPRPPPPPPPPRPVTTPRPYCPSGQREGPNGQCVPVTPVCGPGQRPSAFGSCEPIPRPPSPPPPPVPVTTPRPYCPSGQREGPNGQCIPVAPTCGAGQRPSPFGGCEPIPRPPSPPPPPRPVTTPRPYCPSGQREGPNGQCIPVTPVCGPGQRPSAFGSCEPIPRPPSPPPPPVSVTTPRPYCPSGQREGPNGQCIPVTPVCGPGQRPSAFGSCEPIPRPPSPPPPPVSVTTPRPYCPSGQREGPNGQCIPVTPVCGPGQRPSAFGSCEPIPRPPSPPPPPVSVTTPRPYCPSGQREGPNGQCIPLSTCPPGFTQGPFGQCTPPVSPTTVRPTSSTPKVCPPGQRPGPYGGCLTIATSPPRPPPTSTPGIYCNAGQRVGPNGECIPVTSCPPGNIQDSFGQCIPQTPSTARPAACPSGQTPGPYGGCVNIARPPSPRPTCPPGSFPTGTGGCRQPSQPSTPTYPSPRPTCPSGSYVGPAGNCVRPQSPSTTTPRIYLPPKTYVPTSITKSTSTTHLSPTTPPPSTYSTQRTSLNTRLTTPRTSAPEGFSTSSTPGCPPGTILGPSGIGCQYTFSTTSPNVPPSRPTSAISQACLFGTKFNSNTNRCETVFLSTTTSRPQTCNPGSSFNTFSGRCELISVTTPISTPRSCGPSQRFNVKTGRCDSTSTGYTYPTPSVNFQEEPETTHRLKTTFPGRPTTFGPSYSPTTSTTTRPTCAFGKTLNVITGQCELTTISKPTSTPLPSTTGRSCASGEVLDSFTGRCRVEVSSQSTIPRRPVSEISCSFGQRLNPFTRKCESLVTTVPTTTFRKPTSRKCDFDQTYNVFTGQCEVTTTSRPESTQKVCRFGEKININTGRCEAISTTIKSCPVGEVLDSFTGLCKLISSTPRIPVKIKTTTPSSFRTGYTYPSPKVSFSTPTTQRPCAFGTIRNIVSGECEATSHNRKVCASGTSINPDTGKCERKITTSPPLITNKPCPFGTQRDQITGQCQIISGSTTERTLLETTSYTEKKTISPRCPFGTVIDRTSGQCVTSTPPTPLPTNGRTGYTYPSPKTPFSTPTTQRPCTLGTIRNPVTGQCERTPRVQEPCLSGTNRNPVNGQCEKIPLPVTKDSCSFGKSRNPVSGQCEVVTRIPSTTPVPRICPFGTRRNAKTGHCEPLATTIYPSTEVPSVPVSQCPTGTIRNPNNGQCERSTSLTVAPSTDNTGYSYSKPSTSFQETSTYSPKTSSVVVSCAPGTLKNYVTGKCDTPTTSPRTTSSKISCPLGTIRNKVTGLCETRSTKKTGYTYPKPSKPFEEIQTTPKIPTTQSSCNFGTVRNPTTGQCETPTTSSNIVQCPVGTRKNSATGECQIFTHPTSEPSSSRTGYVSPVTTTPFEKPRTTLKVACPFGTSRHPISGQCEVPTKLPTISTTTTPCPFGTIRNPTTLQCERISRTSPVPSTGRTGYTYPPQKIPIEDGSTTSNPRACSYGNRFNVNTQQCEPRISGSTPLRVTCGPSASLNPATGQCEYQRKTNIITTFKPTDKLPPVTITPSPPLACPPGSTRTSSGACQTGKNCIRGQVYSPALNACIPSTPSTNLPENITPGKPNFSPSSRRPGYEYPKPTPPFSDGSNIENDFIPSDKVGEEDSNIPRFVNRPTSPRPSVTRGPVTSTPFRPGFNRTDTNIEEDLIPVGCAAALKCVQEIYCTATGFISPVPVVLTKEQELLRAPTTVCRDIESGTLGKCCRDPNYEDPWPSANLVNGIDDGQYAEDDSIGQYKVQYRSKRASSSECGIRNLNSNPAGQIAIDANFAEIPWQAMILRESNRSLLCGGTIIKEDAVLTAAHCVEGLETSDVLIKGGEWKLGIDEEPLPFQIVKVAAILRHPDFKAGSLQNDLAILVLEENLRFTKNIGQICLSQPNLIPTRNCISTGWGKRILQLHAKNALMHRIDVNVMDVQQCQQVLNEHFPNFVPNYNTNTLCGFSSIDQCKIDYGSALACADETGRYTLSGVFAWDTGCRQQGQVGGYVAPDVEWIENILATPLKQLKRLDKLYKSAT</sequence>
<dbReference type="Pfam" id="PF00089">
    <property type="entry name" value="Trypsin"/>
    <property type="match status" value="1"/>
</dbReference>
<organism evidence="6 7">
    <name type="scientific">Hypothenemus hampei</name>
    <name type="common">Coffee berry borer</name>
    <dbReference type="NCBI Taxonomy" id="57062"/>
    <lineage>
        <taxon>Eukaryota</taxon>
        <taxon>Metazoa</taxon>
        <taxon>Ecdysozoa</taxon>
        <taxon>Arthropoda</taxon>
        <taxon>Hexapoda</taxon>
        <taxon>Insecta</taxon>
        <taxon>Pterygota</taxon>
        <taxon>Neoptera</taxon>
        <taxon>Endopterygota</taxon>
        <taxon>Coleoptera</taxon>
        <taxon>Polyphaga</taxon>
        <taxon>Cucujiformia</taxon>
        <taxon>Curculionidae</taxon>
        <taxon>Scolytinae</taxon>
        <taxon>Hypothenemus</taxon>
    </lineage>
</organism>
<feature type="compositionally biased region" description="Polar residues" evidence="3">
    <location>
        <begin position="2052"/>
        <end position="2061"/>
    </location>
</feature>
<feature type="region of interest" description="Disordered" evidence="3">
    <location>
        <begin position="613"/>
        <end position="653"/>
    </location>
</feature>
<dbReference type="PROSITE" id="PS50240">
    <property type="entry name" value="TRYPSIN_DOM"/>
    <property type="match status" value="1"/>
</dbReference>
<feature type="region of interest" description="Disordered" evidence="3">
    <location>
        <begin position="2191"/>
        <end position="2277"/>
    </location>
</feature>
<dbReference type="CDD" id="cd00190">
    <property type="entry name" value="Tryp_SPc"/>
    <property type="match status" value="1"/>
</dbReference>
<feature type="compositionally biased region" description="Pro residues" evidence="3">
    <location>
        <begin position="731"/>
        <end position="750"/>
    </location>
</feature>
<feature type="region of interest" description="Disordered" evidence="3">
    <location>
        <begin position="1310"/>
        <end position="1333"/>
    </location>
</feature>
<feature type="compositionally biased region" description="Low complexity" evidence="3">
    <location>
        <begin position="1312"/>
        <end position="1333"/>
    </location>
</feature>
<evidence type="ECO:0000256" key="1">
    <source>
        <dbReference type="ARBA" id="ARBA00023157"/>
    </source>
</evidence>
<dbReference type="InterPro" id="IPR001254">
    <property type="entry name" value="Trypsin_dom"/>
</dbReference>
<feature type="region of interest" description="Disordered" evidence="3">
    <location>
        <begin position="2052"/>
        <end position="2078"/>
    </location>
</feature>
<feature type="compositionally biased region" description="Pro residues" evidence="3">
    <location>
        <begin position="462"/>
        <end position="480"/>
    </location>
</feature>
<dbReference type="FunFam" id="2.40.10.10:FF:000413">
    <property type="entry name" value="Serine protease H164"/>
    <property type="match status" value="1"/>
</dbReference>
<dbReference type="InterPro" id="IPR009003">
    <property type="entry name" value="Peptidase_S1_PA"/>
</dbReference>
<feature type="region of interest" description="Disordered" evidence="3">
    <location>
        <begin position="375"/>
        <end position="489"/>
    </location>
</feature>
<dbReference type="Proteomes" id="UP001566132">
    <property type="component" value="Unassembled WGS sequence"/>
</dbReference>
<feature type="compositionally biased region" description="Polar residues" evidence="3">
    <location>
        <begin position="2253"/>
        <end position="2270"/>
    </location>
</feature>